<evidence type="ECO:0000313" key="4">
    <source>
        <dbReference type="EMBL" id="MBB5264100.1"/>
    </source>
</evidence>
<dbReference type="PROSITE" id="PS51257">
    <property type="entry name" value="PROKAR_LIPOPROTEIN"/>
    <property type="match status" value="1"/>
</dbReference>
<sequence length="532" mass="57725">MKRFFTGFMAAALIVSTFAGCGNSESSQGQGSSSEATGTSAPSSSADESGQADNGADEDIAQINILFWTLNTVPGDIDMVEEAINEITREKINTEINLEIVDMGSYAQQVNLRVSSNEKLDLMVTLPGDSAHFNSMTSQNQLMGISDLLTEYAPELLETVPEEWLSGTTIDGEIYSVTSYGDKATPLCFVCRTDILEQTGIDPESIQTADDFTQLFAKVKEVAPDMIPLCGGNRGFLTAPYMIDADGNFFSYEALGEGNNSIISILPGNGSTITNRYETDAYKATTDWAHSWYEAGYIDRDLANKDDTAESVIQANRGFGYFKLIGGGSLGAASVSQSVGYDMTVIELCESVIDTLLIRKFTWAVPQAATEPEAAVKFLNLLYTDEEIVNLITWGIEGVHYQTLEDGTIDFLEGQDASTCGYYLGDVTSILGNGFLAKVRAGQPANYREECLKLNQEATVSEFLGFGIDNTSVENTLTALTNVINEMRPSFSSGIEGSDQLDGFIEKLKAADVDSYVATMQEQLDAWLESNR</sequence>
<reference evidence="4 5" key="1">
    <citation type="submission" date="2020-08" db="EMBL/GenBank/DDBJ databases">
        <title>Genomic Encyclopedia of Type Strains, Phase IV (KMG-IV): sequencing the most valuable type-strain genomes for metagenomic binning, comparative biology and taxonomic classification.</title>
        <authorList>
            <person name="Goeker M."/>
        </authorList>
    </citation>
    <scope>NUCLEOTIDE SEQUENCE [LARGE SCALE GENOMIC DNA]</scope>
    <source>
        <strain evidence="4 5">DSM 106146</strain>
    </source>
</reference>
<dbReference type="Proteomes" id="UP000543642">
    <property type="component" value="Unassembled WGS sequence"/>
</dbReference>
<dbReference type="InterPro" id="IPR022627">
    <property type="entry name" value="DUF3502"/>
</dbReference>
<keyword evidence="2" id="KW-0732">Signal</keyword>
<dbReference type="InterPro" id="IPR006059">
    <property type="entry name" value="SBP"/>
</dbReference>
<keyword evidence="5" id="KW-1185">Reference proteome</keyword>
<comment type="caution">
    <text evidence="4">The sequence shown here is derived from an EMBL/GenBank/DDBJ whole genome shotgun (WGS) entry which is preliminary data.</text>
</comment>
<feature type="domain" description="DUF3502" evidence="3">
    <location>
        <begin position="463"/>
        <end position="528"/>
    </location>
</feature>
<organism evidence="4 5">
    <name type="scientific">Catenibacillus scindens</name>
    <dbReference type="NCBI Taxonomy" id="673271"/>
    <lineage>
        <taxon>Bacteria</taxon>
        <taxon>Bacillati</taxon>
        <taxon>Bacillota</taxon>
        <taxon>Clostridia</taxon>
        <taxon>Lachnospirales</taxon>
        <taxon>Lachnospiraceae</taxon>
        <taxon>Catenibacillus</taxon>
    </lineage>
</organism>
<accession>A0A7W8M4K9</accession>
<dbReference type="PANTHER" id="PTHR43649">
    <property type="entry name" value="ARABINOSE-BINDING PROTEIN-RELATED"/>
    <property type="match status" value="1"/>
</dbReference>
<evidence type="ECO:0000256" key="2">
    <source>
        <dbReference type="SAM" id="SignalP"/>
    </source>
</evidence>
<feature type="signal peptide" evidence="2">
    <location>
        <begin position="1"/>
        <end position="19"/>
    </location>
</feature>
<feature type="compositionally biased region" description="Low complexity" evidence="1">
    <location>
        <begin position="24"/>
        <end position="46"/>
    </location>
</feature>
<evidence type="ECO:0000313" key="5">
    <source>
        <dbReference type="Proteomes" id="UP000543642"/>
    </source>
</evidence>
<dbReference type="SUPFAM" id="SSF53850">
    <property type="entry name" value="Periplasmic binding protein-like II"/>
    <property type="match status" value="1"/>
</dbReference>
<dbReference type="RefSeq" id="WP_183772483.1">
    <property type="nucleotide sequence ID" value="NZ_JACHFW010000003.1"/>
</dbReference>
<feature type="chain" id="PRO_5039723906" evidence="2">
    <location>
        <begin position="20"/>
        <end position="532"/>
    </location>
</feature>
<protein>
    <submittedName>
        <fullName evidence="4">Putative aldouronate transport system substrate-binding protein</fullName>
    </submittedName>
</protein>
<dbReference type="Gene3D" id="3.40.190.10">
    <property type="entry name" value="Periplasmic binding protein-like II"/>
    <property type="match status" value="2"/>
</dbReference>
<feature type="region of interest" description="Disordered" evidence="1">
    <location>
        <begin position="24"/>
        <end position="54"/>
    </location>
</feature>
<gene>
    <name evidence="4" type="ORF">HNP82_001205</name>
</gene>
<dbReference type="Pfam" id="PF12010">
    <property type="entry name" value="DUF3502"/>
    <property type="match status" value="1"/>
</dbReference>
<evidence type="ECO:0000259" key="3">
    <source>
        <dbReference type="Pfam" id="PF12010"/>
    </source>
</evidence>
<name>A0A7W8M4K9_9FIRM</name>
<dbReference type="EMBL" id="JACHFW010000003">
    <property type="protein sequence ID" value="MBB5264100.1"/>
    <property type="molecule type" value="Genomic_DNA"/>
</dbReference>
<dbReference type="Pfam" id="PF01547">
    <property type="entry name" value="SBP_bac_1"/>
    <property type="match status" value="1"/>
</dbReference>
<dbReference type="InterPro" id="IPR050490">
    <property type="entry name" value="Bact_solute-bd_prot1"/>
</dbReference>
<evidence type="ECO:0000256" key="1">
    <source>
        <dbReference type="SAM" id="MobiDB-lite"/>
    </source>
</evidence>
<proteinExistence type="predicted"/>
<dbReference type="AlphaFoldDB" id="A0A7W8M4K9"/>
<dbReference type="PANTHER" id="PTHR43649:SF17">
    <property type="entry name" value="ABC TRANSPORTER SOLUTE BINDING PROTEIN-SUGAR TRANSPORT"/>
    <property type="match status" value="1"/>
</dbReference>